<dbReference type="EMBL" id="UFQT01002921">
    <property type="protein sequence ID" value="SSX34286.1"/>
    <property type="molecule type" value="Genomic_DNA"/>
</dbReference>
<evidence type="ECO:0000313" key="1">
    <source>
        <dbReference type="EMBL" id="SSX14899.1"/>
    </source>
</evidence>
<reference evidence="1" key="1">
    <citation type="submission" date="2018-04" db="EMBL/GenBank/DDBJ databases">
        <authorList>
            <person name="Go L.Y."/>
            <person name="Mitchell J.A."/>
        </authorList>
    </citation>
    <scope>NUCLEOTIDE SEQUENCE</scope>
    <source>
        <tissue evidence="1">Whole organism</tissue>
    </source>
</reference>
<name>A0A336LBR3_CULSO</name>
<gene>
    <name evidence="1" type="primary">CSON007747</name>
</gene>
<sequence>MCFIDAHTRNKSNVKLKLIL</sequence>
<evidence type="ECO:0000313" key="2">
    <source>
        <dbReference type="EMBL" id="SSX34286.1"/>
    </source>
</evidence>
<proteinExistence type="predicted"/>
<protein>
    <submittedName>
        <fullName evidence="1">CSON007747 protein</fullName>
    </submittedName>
</protein>
<accession>A0A336LBR3</accession>
<dbReference type="VEuPathDB" id="VectorBase:CSON007747"/>
<dbReference type="EMBL" id="UFQS01002921">
    <property type="protein sequence ID" value="SSX14899.1"/>
    <property type="molecule type" value="Genomic_DNA"/>
</dbReference>
<reference evidence="2" key="2">
    <citation type="submission" date="2018-07" db="EMBL/GenBank/DDBJ databases">
        <authorList>
            <person name="Quirk P.G."/>
            <person name="Krulwich T.A."/>
        </authorList>
    </citation>
    <scope>NUCLEOTIDE SEQUENCE</scope>
</reference>
<organism evidence="1">
    <name type="scientific">Culicoides sonorensis</name>
    <name type="common">Biting midge</name>
    <dbReference type="NCBI Taxonomy" id="179676"/>
    <lineage>
        <taxon>Eukaryota</taxon>
        <taxon>Metazoa</taxon>
        <taxon>Ecdysozoa</taxon>
        <taxon>Arthropoda</taxon>
        <taxon>Hexapoda</taxon>
        <taxon>Insecta</taxon>
        <taxon>Pterygota</taxon>
        <taxon>Neoptera</taxon>
        <taxon>Endopterygota</taxon>
        <taxon>Diptera</taxon>
        <taxon>Nematocera</taxon>
        <taxon>Chironomoidea</taxon>
        <taxon>Ceratopogonidae</taxon>
        <taxon>Ceratopogoninae</taxon>
        <taxon>Culicoides</taxon>
        <taxon>Monoculicoides</taxon>
    </lineage>
</organism>
<dbReference type="AlphaFoldDB" id="A0A336LBR3"/>